<dbReference type="InterPro" id="IPR003593">
    <property type="entry name" value="AAA+_ATPase"/>
</dbReference>
<evidence type="ECO:0000256" key="4">
    <source>
        <dbReference type="ARBA" id="ARBA00022967"/>
    </source>
</evidence>
<dbReference type="SUPFAM" id="SSF52540">
    <property type="entry name" value="P-loop containing nucleoside triphosphate hydrolases"/>
    <property type="match status" value="1"/>
</dbReference>
<evidence type="ECO:0000256" key="2">
    <source>
        <dbReference type="ARBA" id="ARBA00022741"/>
    </source>
</evidence>
<proteinExistence type="predicted"/>
<dbReference type="GO" id="GO:0015420">
    <property type="term" value="F:ABC-type vitamin B12 transporter activity"/>
    <property type="evidence" value="ECO:0007669"/>
    <property type="project" value="UniProtKB-EC"/>
</dbReference>
<organism evidence="11 12">
    <name type="scientific">Methanospirillum stamsii</name>
    <dbReference type="NCBI Taxonomy" id="1277351"/>
    <lineage>
        <taxon>Archaea</taxon>
        <taxon>Methanobacteriati</taxon>
        <taxon>Methanobacteriota</taxon>
        <taxon>Stenosarchaea group</taxon>
        <taxon>Methanomicrobia</taxon>
        <taxon>Methanomicrobiales</taxon>
        <taxon>Methanospirillaceae</taxon>
        <taxon>Methanospirillum</taxon>
    </lineage>
</organism>
<comment type="function">
    <text evidence="6">Required for corrinoid utilization. Probably part of the ABC transporter complex BtuCDF involved in cobalamin (vitamin B12) import. Probably responsible for energy coupling to the transport system.</text>
</comment>
<dbReference type="GO" id="GO:0016887">
    <property type="term" value="F:ATP hydrolysis activity"/>
    <property type="evidence" value="ECO:0007669"/>
    <property type="project" value="InterPro"/>
</dbReference>
<keyword evidence="2" id="KW-0547">Nucleotide-binding</keyword>
<accession>A0A2V2NHH9</accession>
<dbReference type="PANTHER" id="PTHR42794:SF1">
    <property type="entry name" value="HEMIN IMPORT ATP-BINDING PROTEIN HMUV"/>
    <property type="match status" value="1"/>
</dbReference>
<comment type="caution">
    <text evidence="11">The sequence shown here is derived from an EMBL/GenBank/DDBJ whole genome shotgun (WGS) entry which is preliminary data.</text>
</comment>
<name>A0A2V2NHH9_9EURY</name>
<dbReference type="PROSITE" id="PS50893">
    <property type="entry name" value="ABC_TRANSPORTER_2"/>
    <property type="match status" value="1"/>
</dbReference>
<dbReference type="Proteomes" id="UP000245934">
    <property type="component" value="Unassembled WGS sequence"/>
</dbReference>
<gene>
    <name evidence="11" type="ORF">DLD82_01865</name>
</gene>
<evidence type="ECO:0000256" key="6">
    <source>
        <dbReference type="ARBA" id="ARBA00058960"/>
    </source>
</evidence>
<sequence>MCRYGLPHLAWRSSGRHCNRIFRCTLLPHADSKEVRPVNSEILTVNNLHAGYDEHDVLKAISLAIHERSFVGIIGPNGSGKSTFMQVIARSLPQRDGEILLLGESLTSYSFREFGQQVGYVPQECEIKFKYPVYEVVMMGRNPHIDRFCSPSAEDHEIVRKALEQTGTMDFADRPITALSGGERQRVMIARVLAQDPALLLLDEPFAHIDIHHQYELIRIIRETSRGKRAVIGVFHDINLAAAYCDELVIMSDGKIRACGKPDKVLTTGLIQEIFRIKPVIDVNPTTGTPFVYVEDEWNLPAAKNVNVHLISGGGAGSHLISLLVHAGYSLKCGVLSENDSDCRMARKYDVPTLIEPPFSLLSPEKEEKLKEQVLDADFVIVTAMPIGWGNYPNIRVLENINPEKIIFIIPPGEVLADFTSGVATGTIKRLITAGAHQVYGPAELLEILQSGTNQNSSDFIK</sequence>
<dbReference type="PROSITE" id="PS00211">
    <property type="entry name" value="ABC_TRANSPORTER_1"/>
    <property type="match status" value="1"/>
</dbReference>
<evidence type="ECO:0000313" key="12">
    <source>
        <dbReference type="Proteomes" id="UP000245934"/>
    </source>
</evidence>
<keyword evidence="1" id="KW-0813">Transport</keyword>
<dbReference type="PANTHER" id="PTHR42794">
    <property type="entry name" value="HEMIN IMPORT ATP-BINDING PROTEIN HMUV"/>
    <property type="match status" value="1"/>
</dbReference>
<dbReference type="SMART" id="SM00382">
    <property type="entry name" value="AAA"/>
    <property type="match status" value="1"/>
</dbReference>
<dbReference type="InterPro" id="IPR027417">
    <property type="entry name" value="P-loop_NTPase"/>
</dbReference>
<protein>
    <recommendedName>
        <fullName evidence="8">Cobalamin import ATP-binding protein BtuD</fullName>
        <ecNumber evidence="7">7.6.2.8</ecNumber>
    </recommendedName>
    <alternativeName>
        <fullName evidence="9">Vitamin B12-transporting ATPase</fullName>
    </alternativeName>
</protein>
<evidence type="ECO:0000313" key="11">
    <source>
        <dbReference type="EMBL" id="PWR75838.1"/>
    </source>
</evidence>
<evidence type="ECO:0000259" key="10">
    <source>
        <dbReference type="PROSITE" id="PS50893"/>
    </source>
</evidence>
<dbReference type="FunFam" id="3.40.50.300:FF:000134">
    <property type="entry name" value="Iron-enterobactin ABC transporter ATP-binding protein"/>
    <property type="match status" value="1"/>
</dbReference>
<evidence type="ECO:0000256" key="1">
    <source>
        <dbReference type="ARBA" id="ARBA00022448"/>
    </source>
</evidence>
<comment type="catalytic activity">
    <reaction evidence="5">
        <text>an R-cob(III)alamin(out) + ATP + H2O = an R-cob(III)alamin(in) + ADP + phosphate + H(+)</text>
        <dbReference type="Rhea" id="RHEA:17873"/>
        <dbReference type="ChEBI" id="CHEBI:15377"/>
        <dbReference type="ChEBI" id="CHEBI:15378"/>
        <dbReference type="ChEBI" id="CHEBI:30616"/>
        <dbReference type="ChEBI" id="CHEBI:43474"/>
        <dbReference type="ChEBI" id="CHEBI:140785"/>
        <dbReference type="ChEBI" id="CHEBI:456216"/>
        <dbReference type="EC" id="7.6.2.8"/>
    </reaction>
</comment>
<evidence type="ECO:0000256" key="8">
    <source>
        <dbReference type="ARBA" id="ARBA00073649"/>
    </source>
</evidence>
<dbReference type="EC" id="7.6.2.8" evidence="7"/>
<keyword evidence="3 11" id="KW-0067">ATP-binding</keyword>
<reference evidence="11 12" key="1">
    <citation type="submission" date="2018-05" db="EMBL/GenBank/DDBJ databases">
        <title>Draft genome of Methanospirillum stamsii Pt1.</title>
        <authorList>
            <person name="Dueholm M.S."/>
            <person name="Nielsen P.H."/>
            <person name="Bakmann L.F."/>
            <person name="Otzen D.E."/>
        </authorList>
    </citation>
    <scope>NUCLEOTIDE SEQUENCE [LARGE SCALE GENOMIC DNA]</scope>
    <source>
        <strain evidence="11 12">Pt1</strain>
    </source>
</reference>
<dbReference type="CDD" id="cd03214">
    <property type="entry name" value="ABC_Iron-Siderophores_B12_Hemin"/>
    <property type="match status" value="1"/>
</dbReference>
<dbReference type="AlphaFoldDB" id="A0A2V2NHH9"/>
<dbReference type="GO" id="GO:0005524">
    <property type="term" value="F:ATP binding"/>
    <property type="evidence" value="ECO:0007669"/>
    <property type="project" value="UniProtKB-KW"/>
</dbReference>
<evidence type="ECO:0000256" key="9">
    <source>
        <dbReference type="ARBA" id="ARBA00077139"/>
    </source>
</evidence>
<feature type="domain" description="ABC transporter" evidence="10">
    <location>
        <begin position="43"/>
        <end position="278"/>
    </location>
</feature>
<keyword evidence="4" id="KW-1278">Translocase</keyword>
<dbReference type="EMBL" id="QGMZ01000006">
    <property type="protein sequence ID" value="PWR75838.1"/>
    <property type="molecule type" value="Genomic_DNA"/>
</dbReference>
<evidence type="ECO:0000256" key="7">
    <source>
        <dbReference type="ARBA" id="ARBA00066387"/>
    </source>
</evidence>
<evidence type="ECO:0000256" key="3">
    <source>
        <dbReference type="ARBA" id="ARBA00022840"/>
    </source>
</evidence>
<evidence type="ECO:0000256" key="5">
    <source>
        <dbReference type="ARBA" id="ARBA00050590"/>
    </source>
</evidence>
<dbReference type="Pfam" id="PF00005">
    <property type="entry name" value="ABC_tran"/>
    <property type="match status" value="1"/>
</dbReference>
<dbReference type="InterPro" id="IPR003439">
    <property type="entry name" value="ABC_transporter-like_ATP-bd"/>
</dbReference>
<keyword evidence="12" id="KW-1185">Reference proteome</keyword>
<dbReference type="InterPro" id="IPR017871">
    <property type="entry name" value="ABC_transporter-like_CS"/>
</dbReference>
<dbReference type="Gene3D" id="3.40.50.300">
    <property type="entry name" value="P-loop containing nucleotide triphosphate hydrolases"/>
    <property type="match status" value="1"/>
</dbReference>